<evidence type="ECO:0000256" key="3">
    <source>
        <dbReference type="ARBA" id="ARBA00022723"/>
    </source>
</evidence>
<gene>
    <name evidence="9" type="ORF">D2T30_01455</name>
</gene>
<dbReference type="AlphaFoldDB" id="A0A443JVX5"/>
<keyword evidence="6 8" id="KW-0503">Monooxygenase</keyword>
<comment type="function">
    <text evidence="7">Cytochromes P450 are a group of heme-thiolate monooxygenases. They oxidize a variety of structurally unrelated compounds, including steroids, fatty acids, and xenobiotics.</text>
</comment>
<dbReference type="Gene3D" id="1.10.630.10">
    <property type="entry name" value="Cytochrome P450"/>
    <property type="match status" value="1"/>
</dbReference>
<reference evidence="9 10" key="1">
    <citation type="submission" date="2019-01" db="EMBL/GenBank/DDBJ databases">
        <title>Sinorhodobacter populi sp. nov. isolated from the symptomatic bark tissue of Populus euramericana canker.</title>
        <authorList>
            <person name="Xu G."/>
        </authorList>
    </citation>
    <scope>NUCLEOTIDE SEQUENCE [LARGE SCALE GENOMIC DNA]</scope>
    <source>
        <strain evidence="9 10">SK2B-1</strain>
    </source>
</reference>
<sequence length="395" mass="43851">MQRIAQSPLDPDFVQNPWPFYDRVRAAGPFAFWEDYGLPVTARAHVTGAAFRDRRLGREAPAECAPAIPDHLKPFYAVEAHSMLERDGAHHARLRRLVLRAFTSNRIATLAPEIAVLAHDLIDRFPTGGCDLITHFAQPIPVIVIARLLGVPEDRADDLLRWSNAMVGMYQAKRTRASEDAAVAATEAFVDFIDSYATLRRRTPANDLISELLAAEEAGDRLSRAELITTCILLLNAGHEATVHTIGNGVKTLLETGTGADWLTPDRAPGTIEEILRHDPPLHMFTRWVLEDIDLGGETFRRGDRIGLLLGGANRDPGPWEDPARFDPARPVQTNFSFGAGAHFCIGAPLARLELVTALPILFQRLPGLRLAAPPRYSDLYHFHGLERLEIRWQA</sequence>
<dbReference type="InterPro" id="IPR036396">
    <property type="entry name" value="Cyt_P450_sf"/>
</dbReference>
<comment type="caution">
    <text evidence="9">The sequence shown here is derived from an EMBL/GenBank/DDBJ whole genome shotgun (WGS) entry which is preliminary data.</text>
</comment>
<keyword evidence="4 8" id="KW-0560">Oxidoreductase</keyword>
<dbReference type="GO" id="GO:0020037">
    <property type="term" value="F:heme binding"/>
    <property type="evidence" value="ECO:0007669"/>
    <property type="project" value="InterPro"/>
</dbReference>
<dbReference type="Pfam" id="PF00067">
    <property type="entry name" value="p450"/>
    <property type="match status" value="1"/>
</dbReference>
<dbReference type="FunFam" id="1.10.630.10:FF:000018">
    <property type="entry name" value="Cytochrome P450 monooxygenase"/>
    <property type="match status" value="1"/>
</dbReference>
<evidence type="ECO:0000256" key="8">
    <source>
        <dbReference type="RuleBase" id="RU000461"/>
    </source>
</evidence>
<dbReference type="PANTHER" id="PTHR46696">
    <property type="entry name" value="P450, PUTATIVE (EUROFUNG)-RELATED"/>
    <property type="match status" value="1"/>
</dbReference>
<keyword evidence="2 8" id="KW-0349">Heme</keyword>
<evidence type="ECO:0000256" key="7">
    <source>
        <dbReference type="ARBA" id="ARBA00043906"/>
    </source>
</evidence>
<evidence type="ECO:0000256" key="4">
    <source>
        <dbReference type="ARBA" id="ARBA00023002"/>
    </source>
</evidence>
<reference evidence="9 10" key="2">
    <citation type="submission" date="2019-01" db="EMBL/GenBank/DDBJ databases">
        <authorList>
            <person name="Li Y."/>
        </authorList>
    </citation>
    <scope>NUCLEOTIDE SEQUENCE [LARGE SCALE GENOMIC DNA]</scope>
    <source>
        <strain evidence="9 10">SK2B-1</strain>
    </source>
</reference>
<dbReference type="GO" id="GO:0016705">
    <property type="term" value="F:oxidoreductase activity, acting on paired donors, with incorporation or reduction of molecular oxygen"/>
    <property type="evidence" value="ECO:0007669"/>
    <property type="project" value="InterPro"/>
</dbReference>
<keyword evidence="5 8" id="KW-0408">Iron</keyword>
<keyword evidence="3 8" id="KW-0479">Metal-binding</keyword>
<protein>
    <submittedName>
        <fullName evidence="9">Cytochrome P450</fullName>
    </submittedName>
</protein>
<dbReference type="GO" id="GO:0004497">
    <property type="term" value="F:monooxygenase activity"/>
    <property type="evidence" value="ECO:0007669"/>
    <property type="project" value="UniProtKB-KW"/>
</dbReference>
<evidence type="ECO:0000313" key="9">
    <source>
        <dbReference type="EMBL" id="RWR24596.1"/>
    </source>
</evidence>
<proteinExistence type="inferred from homology"/>
<dbReference type="InterPro" id="IPR001128">
    <property type="entry name" value="Cyt_P450"/>
</dbReference>
<evidence type="ECO:0000313" key="10">
    <source>
        <dbReference type="Proteomes" id="UP000284476"/>
    </source>
</evidence>
<dbReference type="CDD" id="cd20625">
    <property type="entry name" value="CYP164-like"/>
    <property type="match status" value="1"/>
</dbReference>
<dbReference type="InterPro" id="IPR017972">
    <property type="entry name" value="Cyt_P450_CS"/>
</dbReference>
<accession>A0A443JVX5</accession>
<name>A0A443JVX5_9RHOB</name>
<dbReference type="SUPFAM" id="SSF48264">
    <property type="entry name" value="Cytochrome P450"/>
    <property type="match status" value="1"/>
</dbReference>
<comment type="similarity">
    <text evidence="1 8">Belongs to the cytochrome P450 family.</text>
</comment>
<dbReference type="Proteomes" id="UP000284476">
    <property type="component" value="Unassembled WGS sequence"/>
</dbReference>
<dbReference type="EMBL" id="SAUZ01000001">
    <property type="protein sequence ID" value="RWR24596.1"/>
    <property type="molecule type" value="Genomic_DNA"/>
</dbReference>
<dbReference type="PROSITE" id="PS00086">
    <property type="entry name" value="CYTOCHROME_P450"/>
    <property type="match status" value="1"/>
</dbReference>
<dbReference type="PANTHER" id="PTHR46696:SF1">
    <property type="entry name" value="CYTOCHROME P450 YJIB-RELATED"/>
    <property type="match status" value="1"/>
</dbReference>
<evidence type="ECO:0000256" key="5">
    <source>
        <dbReference type="ARBA" id="ARBA00023004"/>
    </source>
</evidence>
<dbReference type="GO" id="GO:0005506">
    <property type="term" value="F:iron ion binding"/>
    <property type="evidence" value="ECO:0007669"/>
    <property type="project" value="InterPro"/>
</dbReference>
<dbReference type="InterPro" id="IPR002397">
    <property type="entry name" value="Cyt_P450_B"/>
</dbReference>
<organism evidence="9 10">
    <name type="scientific">Paenirhodobacter populi</name>
    <dbReference type="NCBI Taxonomy" id="2306993"/>
    <lineage>
        <taxon>Bacteria</taxon>
        <taxon>Pseudomonadati</taxon>
        <taxon>Pseudomonadota</taxon>
        <taxon>Alphaproteobacteria</taxon>
        <taxon>Rhodobacterales</taxon>
        <taxon>Rhodobacter group</taxon>
        <taxon>Paenirhodobacter</taxon>
    </lineage>
</organism>
<dbReference type="PRINTS" id="PR00359">
    <property type="entry name" value="BP450"/>
</dbReference>
<evidence type="ECO:0000256" key="6">
    <source>
        <dbReference type="ARBA" id="ARBA00023033"/>
    </source>
</evidence>
<dbReference type="RefSeq" id="WP_128207336.1">
    <property type="nucleotide sequence ID" value="NZ_JBHRSO010000057.1"/>
</dbReference>
<evidence type="ECO:0000256" key="2">
    <source>
        <dbReference type="ARBA" id="ARBA00022617"/>
    </source>
</evidence>
<evidence type="ECO:0000256" key="1">
    <source>
        <dbReference type="ARBA" id="ARBA00010617"/>
    </source>
</evidence>